<gene>
    <name evidence="11" type="ORF">JGI24_00129</name>
</gene>
<dbReference type="SMART" id="SM00986">
    <property type="entry name" value="UDG"/>
    <property type="match status" value="1"/>
</dbReference>
<evidence type="ECO:0000256" key="5">
    <source>
        <dbReference type="ARBA" id="ARBA00023004"/>
    </source>
</evidence>
<accession>A0A656D2V5</accession>
<protein>
    <recommendedName>
        <fullName evidence="9">Type-5 uracil-DNA glycosylase</fullName>
    </recommendedName>
</protein>
<dbReference type="InterPro" id="IPR005122">
    <property type="entry name" value="Uracil-DNA_glycosylase-like"/>
</dbReference>
<dbReference type="Proteomes" id="UP000243065">
    <property type="component" value="Unassembled WGS sequence"/>
</dbReference>
<dbReference type="CDD" id="cd10031">
    <property type="entry name" value="UDG-F5_TTUDGB_like"/>
    <property type="match status" value="1"/>
</dbReference>
<dbReference type="GO" id="GO:0033958">
    <property type="term" value="F:DNA-deoxyinosine glycosylase activity"/>
    <property type="evidence" value="ECO:0007669"/>
    <property type="project" value="InterPro"/>
</dbReference>
<evidence type="ECO:0000313" key="12">
    <source>
        <dbReference type="Proteomes" id="UP000243065"/>
    </source>
</evidence>
<evidence type="ECO:0000256" key="2">
    <source>
        <dbReference type="ARBA" id="ARBA00022723"/>
    </source>
</evidence>
<evidence type="ECO:0000256" key="1">
    <source>
        <dbReference type="ARBA" id="ARBA00022485"/>
    </source>
</evidence>
<dbReference type="InterPro" id="IPR051536">
    <property type="entry name" value="UDG_Type-4/5"/>
</dbReference>
<feature type="domain" description="Uracil-DNA glycosylase-like" evidence="10">
    <location>
        <begin position="48"/>
        <end position="225"/>
    </location>
</feature>
<name>A0A656D2V5_KRYT1</name>
<dbReference type="SUPFAM" id="SSF52141">
    <property type="entry name" value="Uracil-DNA glycosylase-like"/>
    <property type="match status" value="1"/>
</dbReference>
<dbReference type="PANTHER" id="PTHR33693:SF3">
    <property type="entry name" value="TYPE-5 URACIL-DNA GLYCOSYLASE"/>
    <property type="match status" value="1"/>
</dbReference>
<dbReference type="GO" id="GO:0046872">
    <property type="term" value="F:metal ion binding"/>
    <property type="evidence" value="ECO:0007669"/>
    <property type="project" value="UniProtKB-KW"/>
</dbReference>
<keyword evidence="6" id="KW-0411">Iron-sulfur</keyword>
<evidence type="ECO:0000256" key="9">
    <source>
        <dbReference type="ARBA" id="ARBA00023887"/>
    </source>
</evidence>
<dbReference type="Gene3D" id="3.40.470.10">
    <property type="entry name" value="Uracil-DNA glycosylase-like domain"/>
    <property type="match status" value="1"/>
</dbReference>
<keyword evidence="7" id="KW-0234">DNA repair</keyword>
<keyword evidence="2" id="KW-0479">Metal-binding</keyword>
<dbReference type="GO" id="GO:0004844">
    <property type="term" value="F:uracil DNA N-glycosylase activity"/>
    <property type="evidence" value="ECO:0007669"/>
    <property type="project" value="InterPro"/>
</dbReference>
<evidence type="ECO:0000259" key="10">
    <source>
        <dbReference type="SMART" id="SM00986"/>
    </source>
</evidence>
<dbReference type="GO" id="GO:0051539">
    <property type="term" value="F:4 iron, 4 sulfur cluster binding"/>
    <property type="evidence" value="ECO:0007669"/>
    <property type="project" value="UniProtKB-KW"/>
</dbReference>
<comment type="similarity">
    <text evidence="8">Belongs to the uracil-DNA glycosylase (UDG) superfamily. Type 5 (UDGb) family.</text>
</comment>
<dbReference type="EMBL" id="CZVU01000003">
    <property type="protein sequence ID" value="CUS96580.1"/>
    <property type="molecule type" value="Genomic_DNA"/>
</dbReference>
<dbReference type="Pfam" id="PF03167">
    <property type="entry name" value="UDG"/>
    <property type="match status" value="1"/>
</dbReference>
<evidence type="ECO:0000256" key="8">
    <source>
        <dbReference type="ARBA" id="ARBA00023779"/>
    </source>
</evidence>
<reference evidence="11 12" key="1">
    <citation type="submission" date="2015-11" db="EMBL/GenBank/DDBJ databases">
        <authorList>
            <person name="Varghese N."/>
        </authorList>
    </citation>
    <scope>NUCLEOTIDE SEQUENCE [LARGE SCALE GENOMIC DNA]</scope>
    <source>
        <strain evidence="11 12">JGI-24</strain>
    </source>
</reference>
<dbReference type="RefSeq" id="WP_072149630.1">
    <property type="nucleotide sequence ID" value="NZ_CZVU01000003.1"/>
</dbReference>
<evidence type="ECO:0000256" key="4">
    <source>
        <dbReference type="ARBA" id="ARBA00022801"/>
    </source>
</evidence>
<sequence>MNFRSLEELNKRIINCRKCPRLVKWREKIAKEKVARFKNWNYWGKPVPGFGDPQGKLLIIGLAPAAHGGNRTGRMFTGDRSGDWLYRALFKFGFANQPESISKDDGLKLNNCYITAIVRCAPPENKPDIWEIKNCNIYLRNEFDLLKEINTIVTLGGLAFSTTVRTLLGAGFERINGNLKFKHGNELTFINHKNGKKINLICSYHPSQRNTFTGKLTEEIFDKIFIRAKELIEK</sequence>
<proteinExistence type="inferred from homology"/>
<evidence type="ECO:0000256" key="3">
    <source>
        <dbReference type="ARBA" id="ARBA00022763"/>
    </source>
</evidence>
<dbReference type="SMART" id="SM00987">
    <property type="entry name" value="UreE_C"/>
    <property type="match status" value="1"/>
</dbReference>
<evidence type="ECO:0000256" key="6">
    <source>
        <dbReference type="ARBA" id="ARBA00023014"/>
    </source>
</evidence>
<dbReference type="AlphaFoldDB" id="A0A656D2V5"/>
<keyword evidence="3" id="KW-0227">DNA damage</keyword>
<keyword evidence="12" id="KW-1185">Reference proteome</keyword>
<dbReference type="GO" id="GO:0006284">
    <property type="term" value="P:base-excision repair"/>
    <property type="evidence" value="ECO:0007669"/>
    <property type="project" value="InterPro"/>
</dbReference>
<organism evidence="11 12">
    <name type="scientific">Kryptobacter tengchongensis</name>
    <dbReference type="NCBI Taxonomy" id="1643429"/>
    <lineage>
        <taxon>Bacteria</taxon>
        <taxon>Pseudomonadati</taxon>
        <taxon>Candidatus Kryptoniota</taxon>
        <taxon>Candidatus Kryptobacter</taxon>
    </lineage>
</organism>
<keyword evidence="5" id="KW-0408">Iron</keyword>
<evidence type="ECO:0000256" key="7">
    <source>
        <dbReference type="ARBA" id="ARBA00023204"/>
    </source>
</evidence>
<keyword evidence="1" id="KW-0004">4Fe-4S</keyword>
<dbReference type="PANTHER" id="PTHR33693">
    <property type="entry name" value="TYPE-5 URACIL-DNA GLYCOSYLASE"/>
    <property type="match status" value="1"/>
</dbReference>
<evidence type="ECO:0000313" key="11">
    <source>
        <dbReference type="EMBL" id="CUS96580.1"/>
    </source>
</evidence>
<dbReference type="InterPro" id="IPR044147">
    <property type="entry name" value="UdgB-like"/>
</dbReference>
<dbReference type="InterPro" id="IPR036895">
    <property type="entry name" value="Uracil-DNA_glycosylase-like_sf"/>
</dbReference>
<keyword evidence="4" id="KW-0378">Hydrolase</keyword>